<dbReference type="STRING" id="177199.A0A420YJG6"/>
<evidence type="ECO:0000256" key="3">
    <source>
        <dbReference type="ARBA" id="ARBA00014615"/>
    </source>
</evidence>
<evidence type="ECO:0000313" key="12">
    <source>
        <dbReference type="Proteomes" id="UP000275385"/>
    </source>
</evidence>
<feature type="compositionally biased region" description="Low complexity" evidence="10">
    <location>
        <begin position="13"/>
        <end position="30"/>
    </location>
</feature>
<dbReference type="Proteomes" id="UP000275385">
    <property type="component" value="Unassembled WGS sequence"/>
</dbReference>
<evidence type="ECO:0000256" key="4">
    <source>
        <dbReference type="ARBA" id="ARBA00022670"/>
    </source>
</evidence>
<dbReference type="GO" id="GO:0034982">
    <property type="term" value="P:mitochondrial protein processing"/>
    <property type="evidence" value="ECO:0007669"/>
    <property type="project" value="TreeGrafter"/>
</dbReference>
<keyword evidence="9" id="KW-0496">Mitochondrion</keyword>
<evidence type="ECO:0000313" key="11">
    <source>
        <dbReference type="EMBL" id="RKU47985.1"/>
    </source>
</evidence>
<dbReference type="GO" id="GO:0033615">
    <property type="term" value="P:mitochondrial proton-transporting ATP synthase complex assembly"/>
    <property type="evidence" value="ECO:0007669"/>
    <property type="project" value="TreeGrafter"/>
</dbReference>
<sequence length="271" mass="31143">MAPAPPTSPTGPPSDTTQAQSTPSSSSSSAVKPPALLTNDPARTGYDPSISWWMNYFKILTGKITPEGAFHYREDRYRVHEERDCKRCEEYRDWLFQYSPVVRYLRDEVRKLNGELDESNVVCRRCPARLTEDGKVVRQSGGFSPDHGILLCANEVRNRSHLEDSMAHEMVHAWDHLRWKVDFLGQKDLKQAACAEVRASMLSGECRWTREAMTRGNWNLTQQFQNCVRNRAVQSVMARPKCKDEAHATKVVNEVWDSCFNDTRPFNEVFR</sequence>
<dbReference type="OrthoDB" id="285308at2759"/>
<dbReference type="InterPro" id="IPR019165">
    <property type="entry name" value="Peptidase_M76_ATP23"/>
</dbReference>
<keyword evidence="5 9" id="KW-0479">Metal-binding</keyword>
<dbReference type="EC" id="3.4.24.-" evidence="9"/>
<comment type="function">
    <text evidence="8">Has a dual role in the assembly of mitochondrial ATPase. Acts as a protease that removes N-terminal residues of mitochondrial ATPase CF(0) subunit 6 at the intermembrane space side. Also involved in the correct assembly of the membrane-embedded ATPase CF(0) particle, probably mediating association of subunit 6 with the subunit 9 ring.</text>
</comment>
<name>A0A420YJG6_9PEZI</name>
<dbReference type="AlphaFoldDB" id="A0A420YJG6"/>
<evidence type="ECO:0000256" key="7">
    <source>
        <dbReference type="ARBA" id="ARBA00023049"/>
    </source>
</evidence>
<comment type="similarity">
    <text evidence="2 9">Belongs to the peptidase M76 family.</text>
</comment>
<dbReference type="PANTHER" id="PTHR21711">
    <property type="entry name" value="MITOCHONDRIAL INNER MEMBRANE PROTEASE"/>
    <property type="match status" value="1"/>
</dbReference>
<evidence type="ECO:0000256" key="10">
    <source>
        <dbReference type="SAM" id="MobiDB-lite"/>
    </source>
</evidence>
<keyword evidence="9" id="KW-0999">Mitochondrion inner membrane</keyword>
<feature type="compositionally biased region" description="Pro residues" evidence="10">
    <location>
        <begin position="1"/>
        <end position="12"/>
    </location>
</feature>
<comment type="subcellular location">
    <subcellularLocation>
        <location evidence="1 9">Mitochondrion inner membrane</location>
        <topology evidence="1 9">Peripheral membrane protein</topology>
        <orientation evidence="1 9">Intermembrane side</orientation>
    </subcellularLocation>
</comment>
<keyword evidence="12" id="KW-1185">Reference proteome</keyword>
<organism evidence="11 12">
    <name type="scientific">Coniochaeta pulveracea</name>
    <dbReference type="NCBI Taxonomy" id="177199"/>
    <lineage>
        <taxon>Eukaryota</taxon>
        <taxon>Fungi</taxon>
        <taxon>Dikarya</taxon>
        <taxon>Ascomycota</taxon>
        <taxon>Pezizomycotina</taxon>
        <taxon>Sordariomycetes</taxon>
        <taxon>Sordariomycetidae</taxon>
        <taxon>Coniochaetales</taxon>
        <taxon>Coniochaetaceae</taxon>
        <taxon>Coniochaeta</taxon>
    </lineage>
</organism>
<comment type="caution">
    <text evidence="11">The sequence shown here is derived from an EMBL/GenBank/DDBJ whole genome shotgun (WGS) entry which is preliminary data.</text>
</comment>
<evidence type="ECO:0000256" key="6">
    <source>
        <dbReference type="ARBA" id="ARBA00022801"/>
    </source>
</evidence>
<proteinExistence type="inferred from homology"/>
<evidence type="ECO:0000256" key="9">
    <source>
        <dbReference type="RuleBase" id="RU364057"/>
    </source>
</evidence>
<evidence type="ECO:0000256" key="2">
    <source>
        <dbReference type="ARBA" id="ARBA00009915"/>
    </source>
</evidence>
<evidence type="ECO:0000256" key="8">
    <source>
        <dbReference type="ARBA" id="ARBA00025322"/>
    </source>
</evidence>
<dbReference type="GO" id="GO:0005743">
    <property type="term" value="C:mitochondrial inner membrane"/>
    <property type="evidence" value="ECO:0007669"/>
    <property type="project" value="UniProtKB-SubCell"/>
</dbReference>
<evidence type="ECO:0000256" key="5">
    <source>
        <dbReference type="ARBA" id="ARBA00022723"/>
    </source>
</evidence>
<protein>
    <recommendedName>
        <fullName evidence="3 9">Mitochondrial inner membrane protease ATP23</fullName>
        <ecNumber evidence="9">3.4.24.-</ecNumber>
    </recommendedName>
</protein>
<keyword evidence="4 9" id="KW-0645">Protease</keyword>
<gene>
    <name evidence="11" type="primary">ATP23</name>
    <name evidence="11" type="ORF">DL546_004812</name>
</gene>
<feature type="region of interest" description="Disordered" evidence="10">
    <location>
        <begin position="1"/>
        <end position="40"/>
    </location>
</feature>
<dbReference type="GO" id="GO:0046872">
    <property type="term" value="F:metal ion binding"/>
    <property type="evidence" value="ECO:0007669"/>
    <property type="project" value="UniProtKB-KW"/>
</dbReference>
<keyword evidence="6 9" id="KW-0378">Hydrolase</keyword>
<reference evidence="11 12" key="1">
    <citation type="submission" date="2018-08" db="EMBL/GenBank/DDBJ databases">
        <title>Draft genome of the lignicolous fungus Coniochaeta pulveracea.</title>
        <authorList>
            <person name="Borstlap C.J."/>
            <person name="De Witt R.N."/>
            <person name="Botha A."/>
            <person name="Volschenk H."/>
        </authorList>
    </citation>
    <scope>NUCLEOTIDE SEQUENCE [LARGE SCALE GENOMIC DNA]</scope>
    <source>
        <strain evidence="11 12">CAB683</strain>
    </source>
</reference>
<dbReference type="PANTHER" id="PTHR21711:SF0">
    <property type="entry name" value="MITOCHONDRIAL INNER MEMBRANE PROTEASE ATP23 HOMOLOG"/>
    <property type="match status" value="1"/>
</dbReference>
<evidence type="ECO:0000256" key="1">
    <source>
        <dbReference type="ARBA" id="ARBA00004137"/>
    </source>
</evidence>
<dbReference type="Pfam" id="PF09768">
    <property type="entry name" value="Peptidase_M76"/>
    <property type="match status" value="1"/>
</dbReference>
<keyword evidence="9" id="KW-0472">Membrane</keyword>
<keyword evidence="7 9" id="KW-0482">Metalloprotease</keyword>
<dbReference type="GO" id="GO:0004222">
    <property type="term" value="F:metalloendopeptidase activity"/>
    <property type="evidence" value="ECO:0007669"/>
    <property type="project" value="InterPro"/>
</dbReference>
<dbReference type="EMBL" id="QVQW01000006">
    <property type="protein sequence ID" value="RKU47985.1"/>
    <property type="molecule type" value="Genomic_DNA"/>
</dbReference>
<accession>A0A420YJG6</accession>